<dbReference type="RefSeq" id="WP_150941608.1">
    <property type="nucleotide sequence ID" value="NZ_VCMV01000001.1"/>
</dbReference>
<evidence type="ECO:0000256" key="1">
    <source>
        <dbReference type="ARBA" id="ARBA00000847"/>
    </source>
</evidence>
<sequence length="183" mass="20209">MRADAEVWKILDEEVAFDAPPYLSVTRQRVRTDSGVEIDDYWQVRLPDFAIAVAVTDKNEIITLWQYKHGARRHGLTFPAGHINPGEDAATAVRRELLEETGYETGAVTPLGRCAVSGNQGCGEAHLFLLTGCRRVAEPDAGDLETMEVRLLNLEAVERAIQCGNIAVLPHLAVWAAARRYLA</sequence>
<dbReference type="Proteomes" id="UP000325684">
    <property type="component" value="Unassembled WGS sequence"/>
</dbReference>
<proteinExistence type="inferred from homology"/>
<evidence type="ECO:0000256" key="4">
    <source>
        <dbReference type="ARBA" id="ARBA00016377"/>
    </source>
</evidence>
<dbReference type="GO" id="GO:0019693">
    <property type="term" value="P:ribose phosphate metabolic process"/>
    <property type="evidence" value="ECO:0007669"/>
    <property type="project" value="TreeGrafter"/>
</dbReference>
<evidence type="ECO:0000256" key="6">
    <source>
        <dbReference type="ARBA" id="ARBA00032162"/>
    </source>
</evidence>
<protein>
    <recommendedName>
        <fullName evidence="4">GDP-mannose pyrophosphatase</fullName>
    </recommendedName>
    <alternativeName>
        <fullName evidence="6">GDP-mannose hydrolase</fullName>
    </alternativeName>
    <alternativeName>
        <fullName evidence="7">GDPMK</fullName>
    </alternativeName>
</protein>
<dbReference type="CDD" id="cd03424">
    <property type="entry name" value="NUDIX_ADPRase_Nudt5_UGPPase_Nudt14"/>
    <property type="match status" value="1"/>
</dbReference>
<keyword evidence="5 9" id="KW-0378">Hydrolase</keyword>
<dbReference type="EMBL" id="VCMV01000001">
    <property type="protein sequence ID" value="KAB0269714.1"/>
    <property type="molecule type" value="Genomic_DNA"/>
</dbReference>
<organism evidence="9 10">
    <name type="scientific">Microvirga brassicacearum</name>
    <dbReference type="NCBI Taxonomy" id="2580413"/>
    <lineage>
        <taxon>Bacteria</taxon>
        <taxon>Pseudomonadati</taxon>
        <taxon>Pseudomonadota</taxon>
        <taxon>Alphaproteobacteria</taxon>
        <taxon>Hyphomicrobiales</taxon>
        <taxon>Methylobacteriaceae</taxon>
        <taxon>Microvirga</taxon>
    </lineage>
</organism>
<dbReference type="InterPro" id="IPR015797">
    <property type="entry name" value="NUDIX_hydrolase-like_dom_sf"/>
</dbReference>
<dbReference type="AlphaFoldDB" id="A0A5N3PJ17"/>
<dbReference type="Pfam" id="PF00293">
    <property type="entry name" value="NUDIX"/>
    <property type="match status" value="1"/>
</dbReference>
<evidence type="ECO:0000256" key="2">
    <source>
        <dbReference type="ARBA" id="ARBA00001946"/>
    </source>
</evidence>
<gene>
    <name evidence="9" type="ORF">FEZ63_00130</name>
</gene>
<evidence type="ECO:0000313" key="10">
    <source>
        <dbReference type="Proteomes" id="UP000325684"/>
    </source>
</evidence>
<dbReference type="GO" id="GO:0016787">
    <property type="term" value="F:hydrolase activity"/>
    <property type="evidence" value="ECO:0007669"/>
    <property type="project" value="UniProtKB-KW"/>
</dbReference>
<evidence type="ECO:0000256" key="5">
    <source>
        <dbReference type="ARBA" id="ARBA00022801"/>
    </source>
</evidence>
<dbReference type="InterPro" id="IPR020084">
    <property type="entry name" value="NUDIX_hydrolase_CS"/>
</dbReference>
<dbReference type="GO" id="GO:0006753">
    <property type="term" value="P:nucleoside phosphate metabolic process"/>
    <property type="evidence" value="ECO:0007669"/>
    <property type="project" value="TreeGrafter"/>
</dbReference>
<name>A0A5N3PJ17_9HYPH</name>
<comment type="cofactor">
    <cofactor evidence="2">
        <name>Mg(2+)</name>
        <dbReference type="ChEBI" id="CHEBI:18420"/>
    </cofactor>
</comment>
<dbReference type="OrthoDB" id="9761969at2"/>
<dbReference type="PANTHER" id="PTHR11839">
    <property type="entry name" value="UDP/ADP-SUGAR PYROPHOSPHATASE"/>
    <property type="match status" value="1"/>
</dbReference>
<comment type="caution">
    <text evidence="9">The sequence shown here is derived from an EMBL/GenBank/DDBJ whole genome shotgun (WGS) entry which is preliminary data.</text>
</comment>
<dbReference type="InterPro" id="IPR000086">
    <property type="entry name" value="NUDIX_hydrolase_dom"/>
</dbReference>
<keyword evidence="10" id="KW-1185">Reference proteome</keyword>
<comment type="similarity">
    <text evidence="3">Belongs to the Nudix hydrolase family. NudK subfamily.</text>
</comment>
<dbReference type="PROSITE" id="PS51462">
    <property type="entry name" value="NUDIX"/>
    <property type="match status" value="1"/>
</dbReference>
<evidence type="ECO:0000259" key="8">
    <source>
        <dbReference type="PROSITE" id="PS51462"/>
    </source>
</evidence>
<evidence type="ECO:0000256" key="3">
    <source>
        <dbReference type="ARBA" id="ARBA00007275"/>
    </source>
</evidence>
<evidence type="ECO:0000256" key="7">
    <source>
        <dbReference type="ARBA" id="ARBA00032272"/>
    </source>
</evidence>
<dbReference type="GO" id="GO:0005829">
    <property type="term" value="C:cytosol"/>
    <property type="evidence" value="ECO:0007669"/>
    <property type="project" value="TreeGrafter"/>
</dbReference>
<evidence type="ECO:0000313" key="9">
    <source>
        <dbReference type="EMBL" id="KAB0269714.1"/>
    </source>
</evidence>
<comment type="catalytic activity">
    <reaction evidence="1">
        <text>GDP-alpha-D-mannose + H2O = alpha-D-mannose 1-phosphate + GMP + 2 H(+)</text>
        <dbReference type="Rhea" id="RHEA:27978"/>
        <dbReference type="ChEBI" id="CHEBI:15377"/>
        <dbReference type="ChEBI" id="CHEBI:15378"/>
        <dbReference type="ChEBI" id="CHEBI:57527"/>
        <dbReference type="ChEBI" id="CHEBI:58115"/>
        <dbReference type="ChEBI" id="CHEBI:58409"/>
    </reaction>
</comment>
<feature type="domain" description="Nudix hydrolase" evidence="8">
    <location>
        <begin position="44"/>
        <end position="174"/>
    </location>
</feature>
<reference evidence="9 10" key="1">
    <citation type="journal article" date="2019" name="Microorganisms">
        <title>Genome Insights into the Novel Species Microvirga brassicacearum, a Rapeseed Endophyte with Biotechnological Potential.</title>
        <authorList>
            <person name="Jimenez-Gomez A."/>
            <person name="Saati-Santamaria Z."/>
            <person name="Igual J.M."/>
            <person name="Rivas R."/>
            <person name="Mateos P.F."/>
            <person name="Garcia-Fraile P."/>
        </authorList>
    </citation>
    <scope>NUCLEOTIDE SEQUENCE [LARGE SCALE GENOMIC DNA]</scope>
    <source>
        <strain evidence="9 10">CDVBN77</strain>
    </source>
</reference>
<dbReference type="Gene3D" id="3.90.79.10">
    <property type="entry name" value="Nucleoside Triphosphate Pyrophosphohydrolase"/>
    <property type="match status" value="1"/>
</dbReference>
<dbReference type="PROSITE" id="PS00893">
    <property type="entry name" value="NUDIX_BOX"/>
    <property type="match status" value="1"/>
</dbReference>
<dbReference type="PANTHER" id="PTHR11839:SF18">
    <property type="entry name" value="NUDIX HYDROLASE DOMAIN-CONTAINING PROTEIN"/>
    <property type="match status" value="1"/>
</dbReference>
<dbReference type="SUPFAM" id="SSF55811">
    <property type="entry name" value="Nudix"/>
    <property type="match status" value="1"/>
</dbReference>
<accession>A0A5N3PJ17</accession>